<dbReference type="InterPro" id="IPR001474">
    <property type="entry name" value="GTP_CycHdrlase_I"/>
</dbReference>
<evidence type="ECO:0000256" key="7">
    <source>
        <dbReference type="HAMAP-Rule" id="MF_00223"/>
    </source>
</evidence>
<dbReference type="HAMAP" id="MF_00223">
    <property type="entry name" value="FolE"/>
    <property type="match status" value="1"/>
</dbReference>
<keyword evidence="5 7" id="KW-0554">One-carbon metabolism</keyword>
<evidence type="ECO:0000256" key="3">
    <source>
        <dbReference type="ARBA" id="ARBA00008085"/>
    </source>
</evidence>
<keyword evidence="10" id="KW-1185">Reference proteome</keyword>
<dbReference type="InParanoid" id="E6W2D0"/>
<dbReference type="FunFam" id="3.30.1130.10:FF:000001">
    <property type="entry name" value="GTP cyclohydrolase 1"/>
    <property type="match status" value="1"/>
</dbReference>
<dbReference type="PROSITE" id="PS00860">
    <property type="entry name" value="GTP_CYCLOHYDROL_1_2"/>
    <property type="match status" value="1"/>
</dbReference>
<organism evidence="9 10">
    <name type="scientific">Desulfurispirillum indicum (strain ATCC BAA-1389 / DSM 22839 / S5)</name>
    <dbReference type="NCBI Taxonomy" id="653733"/>
    <lineage>
        <taxon>Bacteria</taxon>
        <taxon>Pseudomonadati</taxon>
        <taxon>Chrysiogenota</taxon>
        <taxon>Chrysiogenia</taxon>
        <taxon>Chrysiogenales</taxon>
        <taxon>Chrysiogenaceae</taxon>
        <taxon>Desulfurispirillum</taxon>
    </lineage>
</organism>
<feature type="binding site" evidence="7">
    <location>
        <position position="158"/>
    </location>
    <ligand>
        <name>Zn(2+)</name>
        <dbReference type="ChEBI" id="CHEBI:29105"/>
    </ligand>
</feature>
<dbReference type="PROSITE" id="PS00859">
    <property type="entry name" value="GTP_CYCLOHYDROL_1_1"/>
    <property type="match status" value="1"/>
</dbReference>
<proteinExistence type="inferred from homology"/>
<evidence type="ECO:0000313" key="10">
    <source>
        <dbReference type="Proteomes" id="UP000002572"/>
    </source>
</evidence>
<comment type="subunit">
    <text evidence="4">Toroid-shaped homodecamer, composed of two pentamers of five dimers.</text>
</comment>
<dbReference type="Pfam" id="PF01227">
    <property type="entry name" value="GTP_cyclohydroI"/>
    <property type="match status" value="1"/>
</dbReference>
<evidence type="ECO:0000259" key="8">
    <source>
        <dbReference type="Pfam" id="PF01227"/>
    </source>
</evidence>
<dbReference type="STRING" id="653733.Selin_0848"/>
<comment type="catalytic activity">
    <reaction evidence="1 7">
        <text>GTP + H2O = 7,8-dihydroneopterin 3'-triphosphate + formate + H(+)</text>
        <dbReference type="Rhea" id="RHEA:17473"/>
        <dbReference type="ChEBI" id="CHEBI:15377"/>
        <dbReference type="ChEBI" id="CHEBI:15378"/>
        <dbReference type="ChEBI" id="CHEBI:15740"/>
        <dbReference type="ChEBI" id="CHEBI:37565"/>
        <dbReference type="ChEBI" id="CHEBI:58462"/>
        <dbReference type="EC" id="3.5.4.16"/>
    </reaction>
</comment>
<dbReference type="InterPro" id="IPR020602">
    <property type="entry name" value="GTP_CycHdrlase_I_dom"/>
</dbReference>
<dbReference type="GO" id="GO:0003934">
    <property type="term" value="F:GTP cyclohydrolase I activity"/>
    <property type="evidence" value="ECO:0007669"/>
    <property type="project" value="UniProtKB-UniRule"/>
</dbReference>
<dbReference type="NCBIfam" id="NF006826">
    <property type="entry name" value="PRK09347.1-3"/>
    <property type="match status" value="1"/>
</dbReference>
<dbReference type="NCBIfam" id="TIGR00063">
    <property type="entry name" value="folE"/>
    <property type="match status" value="1"/>
</dbReference>
<protein>
    <recommendedName>
        <fullName evidence="7">GTP cyclohydrolase 1</fullName>
        <ecNumber evidence="7">3.5.4.16</ecNumber>
    </recommendedName>
    <alternativeName>
        <fullName evidence="7">GTP cyclohydrolase I</fullName>
        <shortName evidence="7">GTP-CH-I</shortName>
    </alternativeName>
</protein>
<dbReference type="Gene3D" id="3.30.1130.10">
    <property type="match status" value="1"/>
</dbReference>
<keyword evidence="7" id="KW-0547">Nucleotide-binding</keyword>
<keyword evidence="7" id="KW-0342">GTP-binding</keyword>
<dbReference type="GO" id="GO:0006730">
    <property type="term" value="P:one-carbon metabolic process"/>
    <property type="evidence" value="ECO:0007669"/>
    <property type="project" value="UniProtKB-UniRule"/>
</dbReference>
<dbReference type="GO" id="GO:0046654">
    <property type="term" value="P:tetrahydrofolate biosynthetic process"/>
    <property type="evidence" value="ECO:0007669"/>
    <property type="project" value="UniProtKB-UniRule"/>
</dbReference>
<dbReference type="eggNOG" id="COG0302">
    <property type="taxonomic scope" value="Bacteria"/>
</dbReference>
<dbReference type="GO" id="GO:0008270">
    <property type="term" value="F:zinc ion binding"/>
    <property type="evidence" value="ECO:0007669"/>
    <property type="project" value="UniProtKB-UniRule"/>
</dbReference>
<dbReference type="Proteomes" id="UP000002572">
    <property type="component" value="Chromosome"/>
</dbReference>
<dbReference type="FunFam" id="1.10.286.10:FF:000001">
    <property type="entry name" value="GTP cyclohydrolase 1"/>
    <property type="match status" value="1"/>
</dbReference>
<dbReference type="FunCoup" id="E6W2D0">
    <property type="interactions" value="389"/>
</dbReference>
<evidence type="ECO:0000256" key="5">
    <source>
        <dbReference type="ARBA" id="ARBA00022563"/>
    </source>
</evidence>
<dbReference type="EMBL" id="CP002432">
    <property type="protein sequence ID" value="ADU65588.1"/>
    <property type="molecule type" value="Genomic_DNA"/>
</dbReference>
<sequence>MKTMDYDTKQSSSLPAIEDSVATILQAIGEDSDREGLLKTPQRVARMYRELTSGYRTDIHEIINDAIFASEDEDMVLVKDISFSSLCEHHMLPFLGKAHVAYIPDGNIIGLSKIPRIVEMYARRLQVQERMTAQIGKTLFDVLKPRGVAVMVESVHMCAIIRGVKNHSTTMTTTSMFGSFKEDRHLRSEFMEHTANTSRTSIHW</sequence>
<dbReference type="GO" id="GO:0005525">
    <property type="term" value="F:GTP binding"/>
    <property type="evidence" value="ECO:0007669"/>
    <property type="project" value="UniProtKB-KW"/>
</dbReference>
<dbReference type="OrthoDB" id="9801207at2"/>
<dbReference type="GO" id="GO:0006729">
    <property type="term" value="P:tetrahydrobiopterin biosynthetic process"/>
    <property type="evidence" value="ECO:0007669"/>
    <property type="project" value="TreeGrafter"/>
</dbReference>
<feature type="binding site" evidence="7">
    <location>
        <position position="87"/>
    </location>
    <ligand>
        <name>Zn(2+)</name>
        <dbReference type="ChEBI" id="CHEBI:29105"/>
    </ligand>
</feature>
<name>E6W2D0_DESIS</name>
<dbReference type="GO" id="GO:0005737">
    <property type="term" value="C:cytoplasm"/>
    <property type="evidence" value="ECO:0007669"/>
    <property type="project" value="TreeGrafter"/>
</dbReference>
<evidence type="ECO:0000313" key="9">
    <source>
        <dbReference type="EMBL" id="ADU65588.1"/>
    </source>
</evidence>
<dbReference type="Gene3D" id="1.10.286.10">
    <property type="match status" value="1"/>
</dbReference>
<dbReference type="NCBIfam" id="NF006825">
    <property type="entry name" value="PRK09347.1-2"/>
    <property type="match status" value="1"/>
</dbReference>
<dbReference type="SUPFAM" id="SSF55620">
    <property type="entry name" value="Tetrahydrobiopterin biosynthesis enzymes-like"/>
    <property type="match status" value="1"/>
</dbReference>
<reference evidence="9 10" key="1">
    <citation type="submission" date="2010-12" db="EMBL/GenBank/DDBJ databases">
        <title>Complete sequence of Desulfurispirillum indicum S5.</title>
        <authorList>
            <consortium name="US DOE Joint Genome Institute"/>
            <person name="Lucas S."/>
            <person name="Copeland A."/>
            <person name="Lapidus A."/>
            <person name="Cheng J.-F."/>
            <person name="Goodwin L."/>
            <person name="Pitluck S."/>
            <person name="Chertkov O."/>
            <person name="Held B."/>
            <person name="Detter J.C."/>
            <person name="Han C."/>
            <person name="Tapia R."/>
            <person name="Land M."/>
            <person name="Hauser L."/>
            <person name="Kyrpides N."/>
            <person name="Ivanova N."/>
            <person name="Mikhailova N."/>
            <person name="Haggblom M."/>
            <person name="Rauschenbach I."/>
            <person name="Bini E."/>
            <person name="Woyke T."/>
        </authorList>
    </citation>
    <scope>NUCLEOTIDE SEQUENCE [LARGE SCALE GENOMIC DNA]</scope>
    <source>
        <strain evidence="10">ATCC BAA-1389 / DSM 22839 / S5</strain>
    </source>
</reference>
<dbReference type="UniPathway" id="UPA00848">
    <property type="reaction ID" value="UER00151"/>
</dbReference>
<dbReference type="InterPro" id="IPR043134">
    <property type="entry name" value="GTP-CH-I_N"/>
</dbReference>
<dbReference type="InterPro" id="IPR043133">
    <property type="entry name" value="GTP-CH-I_C/QueF"/>
</dbReference>
<dbReference type="HOGENOM" id="CLU_049768_3_1_0"/>
<evidence type="ECO:0000256" key="4">
    <source>
        <dbReference type="ARBA" id="ARBA00011857"/>
    </source>
</evidence>
<comment type="subunit">
    <text evidence="7">Homopolymer.</text>
</comment>
<evidence type="ECO:0000256" key="2">
    <source>
        <dbReference type="ARBA" id="ARBA00005080"/>
    </source>
</evidence>
<dbReference type="KEGG" id="din:Selin_0848"/>
<feature type="domain" description="GTP cyclohydrolase I" evidence="8">
    <location>
        <begin position="17"/>
        <end position="193"/>
    </location>
</feature>
<dbReference type="EC" id="3.5.4.16" evidence="7"/>
<dbReference type="PANTHER" id="PTHR11109">
    <property type="entry name" value="GTP CYCLOHYDROLASE I"/>
    <property type="match status" value="1"/>
</dbReference>
<comment type="pathway">
    <text evidence="2 7">Cofactor biosynthesis; 7,8-dihydroneopterin triphosphate biosynthesis; 7,8-dihydroneopterin triphosphate from GTP: step 1/1.</text>
</comment>
<evidence type="ECO:0000256" key="1">
    <source>
        <dbReference type="ARBA" id="ARBA00001052"/>
    </source>
</evidence>
<gene>
    <name evidence="7" type="primary">folE</name>
    <name evidence="9" type="ordered locus">Selin_0848</name>
</gene>
<dbReference type="AlphaFoldDB" id="E6W2D0"/>
<dbReference type="InterPro" id="IPR018234">
    <property type="entry name" value="GTP_CycHdrlase_I_CS"/>
</dbReference>
<dbReference type="PANTHER" id="PTHR11109:SF7">
    <property type="entry name" value="GTP CYCLOHYDROLASE 1"/>
    <property type="match status" value="1"/>
</dbReference>
<keyword evidence="7" id="KW-0862">Zinc</keyword>
<keyword evidence="6 7" id="KW-0378">Hydrolase</keyword>
<evidence type="ECO:0000256" key="6">
    <source>
        <dbReference type="ARBA" id="ARBA00022801"/>
    </source>
</evidence>
<feature type="binding site" evidence="7">
    <location>
        <position position="90"/>
    </location>
    <ligand>
        <name>Zn(2+)</name>
        <dbReference type="ChEBI" id="CHEBI:29105"/>
    </ligand>
</feature>
<comment type="similarity">
    <text evidence="3 7">Belongs to the GTP cyclohydrolase I family.</text>
</comment>
<keyword evidence="7" id="KW-0479">Metal-binding</keyword>
<accession>E6W2D0</accession>
<dbReference type="RefSeq" id="WP_013505474.1">
    <property type="nucleotide sequence ID" value="NC_014836.1"/>
</dbReference>